<evidence type="ECO:0000256" key="12">
    <source>
        <dbReference type="SAM" id="Phobius"/>
    </source>
</evidence>
<dbReference type="SFLD" id="SFLDF00027">
    <property type="entry name" value="p-type_atpase"/>
    <property type="match status" value="1"/>
</dbReference>
<evidence type="ECO:0000313" key="14">
    <source>
        <dbReference type="EMBL" id="GIG06484.1"/>
    </source>
</evidence>
<protein>
    <submittedName>
        <fullName evidence="14">Magnesium-transporting ATPase</fullName>
    </submittedName>
</protein>
<feature type="transmembrane region" description="Helical" evidence="12">
    <location>
        <begin position="78"/>
        <end position="98"/>
    </location>
</feature>
<comment type="caution">
    <text evidence="14">The sequence shown here is derived from an EMBL/GenBank/DDBJ whole genome shotgun (WGS) entry which is preliminary data.</text>
</comment>
<evidence type="ECO:0000256" key="6">
    <source>
        <dbReference type="ARBA" id="ARBA00022840"/>
    </source>
</evidence>
<feature type="transmembrane region" description="Helical" evidence="12">
    <location>
        <begin position="803"/>
        <end position="823"/>
    </location>
</feature>
<dbReference type="SFLD" id="SFLDG00002">
    <property type="entry name" value="C1.7:_P-type_atpase_like"/>
    <property type="match status" value="1"/>
</dbReference>
<dbReference type="GO" id="GO:0016887">
    <property type="term" value="F:ATP hydrolysis activity"/>
    <property type="evidence" value="ECO:0007669"/>
    <property type="project" value="InterPro"/>
</dbReference>
<dbReference type="RefSeq" id="WP_203692865.1">
    <property type="nucleotide sequence ID" value="NZ_BAAALC010000033.1"/>
</dbReference>
<comment type="catalytic activity">
    <reaction evidence="10">
        <text>ATP + H2O = ADP + phosphate + H(+)</text>
        <dbReference type="Rhea" id="RHEA:13065"/>
        <dbReference type="ChEBI" id="CHEBI:15377"/>
        <dbReference type="ChEBI" id="CHEBI:15378"/>
        <dbReference type="ChEBI" id="CHEBI:30616"/>
        <dbReference type="ChEBI" id="CHEBI:43474"/>
        <dbReference type="ChEBI" id="CHEBI:456216"/>
    </reaction>
</comment>
<proteinExistence type="inferred from homology"/>
<keyword evidence="5" id="KW-0547">Nucleotide-binding</keyword>
<dbReference type="InterPro" id="IPR006068">
    <property type="entry name" value="ATPase_P-typ_cation-transptr_C"/>
</dbReference>
<dbReference type="SFLD" id="SFLDS00003">
    <property type="entry name" value="Haloacid_Dehalogenase"/>
    <property type="match status" value="1"/>
</dbReference>
<dbReference type="InterPro" id="IPR059000">
    <property type="entry name" value="ATPase_P-type_domA"/>
</dbReference>
<dbReference type="Pfam" id="PF00702">
    <property type="entry name" value="Hydrolase"/>
    <property type="match status" value="1"/>
</dbReference>
<dbReference type="SMART" id="SM00831">
    <property type="entry name" value="Cation_ATPase_N"/>
    <property type="match status" value="1"/>
</dbReference>
<keyword evidence="7" id="KW-1278">Translocase</keyword>
<feature type="region of interest" description="Disordered" evidence="11">
    <location>
        <begin position="1"/>
        <end position="21"/>
    </location>
</feature>
<dbReference type="PROSITE" id="PS00154">
    <property type="entry name" value="ATPASE_E1_E2"/>
    <property type="match status" value="1"/>
</dbReference>
<dbReference type="AlphaFoldDB" id="A0A8J3P7H6"/>
<keyword evidence="3" id="KW-1003">Cell membrane</keyword>
<keyword evidence="6" id="KW-0067">ATP-binding</keyword>
<dbReference type="SUPFAM" id="SSF81660">
    <property type="entry name" value="Metal cation-transporting ATPase, ATP-binding domain N"/>
    <property type="match status" value="1"/>
</dbReference>
<dbReference type="InterPro" id="IPR023299">
    <property type="entry name" value="ATPase_P-typ_cyto_dom_N"/>
</dbReference>
<feature type="transmembrane region" description="Helical" evidence="12">
    <location>
        <begin position="724"/>
        <end position="751"/>
    </location>
</feature>
<dbReference type="InterPro" id="IPR004014">
    <property type="entry name" value="ATPase_P-typ_cation-transptr_N"/>
</dbReference>
<dbReference type="InterPro" id="IPR023298">
    <property type="entry name" value="ATPase_P-typ_TM_dom_sf"/>
</dbReference>
<dbReference type="Proteomes" id="UP000630887">
    <property type="component" value="Unassembled WGS sequence"/>
</dbReference>
<dbReference type="InterPro" id="IPR044492">
    <property type="entry name" value="P_typ_ATPase_HD_dom"/>
</dbReference>
<evidence type="ECO:0000256" key="10">
    <source>
        <dbReference type="ARBA" id="ARBA00049360"/>
    </source>
</evidence>
<dbReference type="Gene3D" id="3.40.1110.10">
    <property type="entry name" value="Calcium-transporting ATPase, cytoplasmic domain N"/>
    <property type="match status" value="1"/>
</dbReference>
<evidence type="ECO:0000256" key="9">
    <source>
        <dbReference type="ARBA" id="ARBA00023136"/>
    </source>
</evidence>
<evidence type="ECO:0000256" key="7">
    <source>
        <dbReference type="ARBA" id="ARBA00022967"/>
    </source>
</evidence>
<name>A0A8J3P7H6_9ACTN</name>
<feature type="compositionally biased region" description="Low complexity" evidence="11">
    <location>
        <begin position="8"/>
        <end position="19"/>
    </location>
</feature>
<comment type="similarity">
    <text evidence="2">Belongs to the cation transport ATPase (P-type) (TC 3.A.3) family. Type IIA subfamily.</text>
</comment>
<dbReference type="PRINTS" id="PR00120">
    <property type="entry name" value="HATPASE"/>
</dbReference>
<sequence>MSGPHTRPAAQSAAASVPAGGLTAAQVGRQRTRSGPNTLPAARRPPVWLLLIRQLTHFFALLLWLAAALALLAGMPQLSVAIIIVVLVNGVFAFVQEYRADRAVERLRDLLPAQAVVRRDGHRRTVAAADLVPGDVVLLEAGDRVSADLDLLSAAGLAVDESLLTGESVPRRAQAGQVLYAGTFVVEGAAETVVAATGARTRLAGIAAISQAARRPPSPLAVRLGRVVQVVAVTAVAAGSVLFGVGLLLGLPPRQGFLFALGVTVALVPEGLLPTVTLALAYGAHAMARRNALVRRLEAVETLGSVTFICTDKTGTLTCNQMTVAQVWTPAGQARVTGQGYDPHGRIDAAPAVAAQVAELAYAAVRASRGRLTPHGEAWQPHGDPMEVALHVLALRAGVDVDARSQREPEQLWLPFDPQRLRAASLCGGTLYVKGAPERLLADCRGDIQAALQAAHTMADDGLRVLAVARQPGVTAATAPTASSLDLLGVVGLLDPPRPDVGGAVAACRRAHIRLAMVTGDHPATARALAVRVGLCASEPVVVTGDQLPASDRELGELVDRDGVVVARVTPEQKLRIARALRSRGHAVAMTGDGVNDAPALREADIGIAMGASGSDVARESADLVLLDDHFATIVAAVETGRATFANIRRFLTYHLTDNVAELAPFVVWALTGGAFPLAIGVLQILALDIGTDLLPALALGAEPPNPRTLAGPARTGQLIDRRLLARAFGVLGPAEVMVSLGAFAAVLIAGGWRWGLTPSAELLAAASGAAFAAIVLGQLANAFACRSEVRPAFLLDPRRNPLLLWAVATELVLLCAFLGVPVVARTLGGSWPPAFGWALAALAVPVLLLADAAHKAWRGGRLSAAAAVRR</sequence>
<dbReference type="PANTHER" id="PTHR43294:SF21">
    <property type="entry name" value="CATION TRANSPORTING ATPASE"/>
    <property type="match status" value="1"/>
</dbReference>
<dbReference type="NCBIfam" id="TIGR01494">
    <property type="entry name" value="ATPase_P-type"/>
    <property type="match status" value="2"/>
</dbReference>
<keyword evidence="9 12" id="KW-0472">Membrane</keyword>
<dbReference type="Pfam" id="PF00689">
    <property type="entry name" value="Cation_ATPase_C"/>
    <property type="match status" value="1"/>
</dbReference>
<feature type="transmembrane region" description="Helical" evidence="12">
    <location>
        <begin position="224"/>
        <end position="251"/>
    </location>
</feature>
<dbReference type="SUPFAM" id="SSF81653">
    <property type="entry name" value="Calcium ATPase, transduction domain A"/>
    <property type="match status" value="1"/>
</dbReference>
<evidence type="ECO:0000256" key="1">
    <source>
        <dbReference type="ARBA" id="ARBA00004651"/>
    </source>
</evidence>
<dbReference type="SUPFAM" id="SSF56784">
    <property type="entry name" value="HAD-like"/>
    <property type="match status" value="1"/>
</dbReference>
<reference evidence="14 15" key="1">
    <citation type="submission" date="2021-01" db="EMBL/GenBank/DDBJ databases">
        <title>Whole genome shotgun sequence of Catellatospora coxensis NBRC 107359.</title>
        <authorList>
            <person name="Komaki H."/>
            <person name="Tamura T."/>
        </authorList>
    </citation>
    <scope>NUCLEOTIDE SEQUENCE [LARGE SCALE GENOMIC DNA]</scope>
    <source>
        <strain evidence="14 15">NBRC 107359</strain>
    </source>
</reference>
<dbReference type="Pfam" id="PF00690">
    <property type="entry name" value="Cation_ATPase_N"/>
    <property type="match status" value="1"/>
</dbReference>
<evidence type="ECO:0000256" key="2">
    <source>
        <dbReference type="ARBA" id="ARBA00005675"/>
    </source>
</evidence>
<evidence type="ECO:0000259" key="13">
    <source>
        <dbReference type="SMART" id="SM00831"/>
    </source>
</evidence>
<evidence type="ECO:0000256" key="4">
    <source>
        <dbReference type="ARBA" id="ARBA00022692"/>
    </source>
</evidence>
<dbReference type="Pfam" id="PF00122">
    <property type="entry name" value="E1-E2_ATPase"/>
    <property type="match status" value="1"/>
</dbReference>
<dbReference type="InterPro" id="IPR023214">
    <property type="entry name" value="HAD_sf"/>
</dbReference>
<dbReference type="SUPFAM" id="SSF81665">
    <property type="entry name" value="Calcium ATPase, transmembrane domain M"/>
    <property type="match status" value="1"/>
</dbReference>
<dbReference type="GO" id="GO:0005524">
    <property type="term" value="F:ATP binding"/>
    <property type="evidence" value="ECO:0007669"/>
    <property type="project" value="UniProtKB-KW"/>
</dbReference>
<evidence type="ECO:0000256" key="5">
    <source>
        <dbReference type="ARBA" id="ARBA00022741"/>
    </source>
</evidence>
<feature type="transmembrane region" description="Helical" evidence="12">
    <location>
        <begin position="763"/>
        <end position="782"/>
    </location>
</feature>
<organism evidence="14 15">
    <name type="scientific">Catellatospora coxensis</name>
    <dbReference type="NCBI Taxonomy" id="310354"/>
    <lineage>
        <taxon>Bacteria</taxon>
        <taxon>Bacillati</taxon>
        <taxon>Actinomycetota</taxon>
        <taxon>Actinomycetes</taxon>
        <taxon>Micromonosporales</taxon>
        <taxon>Micromonosporaceae</taxon>
        <taxon>Catellatospora</taxon>
    </lineage>
</organism>
<feature type="transmembrane region" description="Helical" evidence="12">
    <location>
        <begin position="835"/>
        <end position="854"/>
    </location>
</feature>
<dbReference type="InterPro" id="IPR036412">
    <property type="entry name" value="HAD-like_sf"/>
</dbReference>
<feature type="domain" description="Cation-transporting P-type ATPase N-terminal" evidence="13">
    <location>
        <begin position="3"/>
        <end position="75"/>
    </location>
</feature>
<dbReference type="InterPro" id="IPR050510">
    <property type="entry name" value="Cation_transp_ATPase_P-type"/>
</dbReference>
<gene>
    <name evidence="14" type="ORF">Cco03nite_31840</name>
</gene>
<dbReference type="PANTHER" id="PTHR43294">
    <property type="entry name" value="SODIUM/POTASSIUM-TRANSPORTING ATPASE SUBUNIT ALPHA"/>
    <property type="match status" value="1"/>
</dbReference>
<dbReference type="InterPro" id="IPR001757">
    <property type="entry name" value="P_typ_ATPase"/>
</dbReference>
<dbReference type="InterPro" id="IPR008250">
    <property type="entry name" value="ATPase_P-typ_transduc_dom_A_sf"/>
</dbReference>
<dbReference type="PRINTS" id="PR00119">
    <property type="entry name" value="CATATPASE"/>
</dbReference>
<accession>A0A8J3P7H6</accession>
<keyword evidence="8 12" id="KW-1133">Transmembrane helix</keyword>
<evidence type="ECO:0000256" key="3">
    <source>
        <dbReference type="ARBA" id="ARBA00022475"/>
    </source>
</evidence>
<dbReference type="Gene3D" id="1.20.1110.10">
    <property type="entry name" value="Calcium-transporting ATPase, transmembrane domain"/>
    <property type="match status" value="1"/>
</dbReference>
<keyword evidence="15" id="KW-1185">Reference proteome</keyword>
<evidence type="ECO:0000313" key="15">
    <source>
        <dbReference type="Proteomes" id="UP000630887"/>
    </source>
</evidence>
<evidence type="ECO:0000256" key="11">
    <source>
        <dbReference type="SAM" id="MobiDB-lite"/>
    </source>
</evidence>
<comment type="subcellular location">
    <subcellularLocation>
        <location evidence="1">Cell membrane</location>
        <topology evidence="1">Multi-pass membrane protein</topology>
    </subcellularLocation>
</comment>
<dbReference type="GO" id="GO:0005886">
    <property type="term" value="C:plasma membrane"/>
    <property type="evidence" value="ECO:0007669"/>
    <property type="project" value="UniProtKB-SubCell"/>
</dbReference>
<keyword evidence="4 12" id="KW-0812">Transmembrane</keyword>
<dbReference type="Gene3D" id="2.70.150.10">
    <property type="entry name" value="Calcium-transporting ATPase, cytoplasmic transduction domain A"/>
    <property type="match status" value="1"/>
</dbReference>
<dbReference type="EMBL" id="BONI01000024">
    <property type="protein sequence ID" value="GIG06484.1"/>
    <property type="molecule type" value="Genomic_DNA"/>
</dbReference>
<feature type="transmembrane region" description="Helical" evidence="12">
    <location>
        <begin position="47"/>
        <end position="72"/>
    </location>
</feature>
<evidence type="ECO:0000256" key="8">
    <source>
        <dbReference type="ARBA" id="ARBA00022989"/>
    </source>
</evidence>
<dbReference type="InterPro" id="IPR018303">
    <property type="entry name" value="ATPase_P-typ_P_site"/>
</dbReference>
<dbReference type="Gene3D" id="3.40.50.1000">
    <property type="entry name" value="HAD superfamily/HAD-like"/>
    <property type="match status" value="1"/>
</dbReference>